<comment type="cofactor">
    <cofactor evidence="3">
        <name>thiamine diphosphate</name>
        <dbReference type="ChEBI" id="CHEBI:58937"/>
    </cofactor>
</comment>
<protein>
    <recommendedName>
        <fullName evidence="6">pyruvate decarboxylase</fullName>
        <ecNumber evidence="6">4.1.1.1</ecNumber>
    </recommendedName>
</protein>
<evidence type="ECO:0000313" key="14">
    <source>
        <dbReference type="EMBL" id="CDP16475.1"/>
    </source>
</evidence>
<dbReference type="PANTHER" id="PTHR43452">
    <property type="entry name" value="PYRUVATE DECARBOXYLASE"/>
    <property type="match status" value="1"/>
</dbReference>
<dbReference type="PhylomeDB" id="A0A068V6P8"/>
<evidence type="ECO:0000256" key="4">
    <source>
        <dbReference type="ARBA" id="ARBA00007812"/>
    </source>
</evidence>
<evidence type="ECO:0000256" key="10">
    <source>
        <dbReference type="ARBA" id="ARBA00023052"/>
    </source>
</evidence>
<dbReference type="PANTHER" id="PTHR43452:SF31">
    <property type="entry name" value="PYRUVATE DECARBOXYLASE"/>
    <property type="match status" value="1"/>
</dbReference>
<accession>A0A068V6P8</accession>
<dbReference type="GO" id="GO:0030976">
    <property type="term" value="F:thiamine pyrophosphate binding"/>
    <property type="evidence" value="ECO:0007669"/>
    <property type="project" value="InterPro"/>
</dbReference>
<feature type="region of interest" description="Disordered" evidence="12">
    <location>
        <begin position="1"/>
        <end position="26"/>
    </location>
</feature>
<dbReference type="Gene3D" id="3.40.50.970">
    <property type="match status" value="1"/>
</dbReference>
<comment type="catalytic activity">
    <reaction evidence="1">
        <text>a 2-oxocarboxylate + H(+) = an aldehyde + CO2</text>
        <dbReference type="Rhea" id="RHEA:11628"/>
        <dbReference type="ChEBI" id="CHEBI:15378"/>
        <dbReference type="ChEBI" id="CHEBI:16526"/>
        <dbReference type="ChEBI" id="CHEBI:17478"/>
        <dbReference type="ChEBI" id="CHEBI:35179"/>
        <dbReference type="EC" id="4.1.1.1"/>
    </reaction>
</comment>
<dbReference type="SUPFAM" id="SSF52518">
    <property type="entry name" value="Thiamin diphosphate-binding fold (THDP-binding)"/>
    <property type="match status" value="1"/>
</dbReference>
<dbReference type="InterPro" id="IPR012110">
    <property type="entry name" value="PDC/IPDC-like"/>
</dbReference>
<keyword evidence="7" id="KW-0479">Metal-binding</keyword>
<keyword evidence="8" id="KW-0210">Decarboxylase</keyword>
<keyword evidence="10" id="KW-0786">Thiamine pyrophosphate</keyword>
<dbReference type="EMBL" id="HG739211">
    <property type="protein sequence ID" value="CDP16475.1"/>
    <property type="molecule type" value="Genomic_DNA"/>
</dbReference>
<evidence type="ECO:0000313" key="15">
    <source>
        <dbReference type="Proteomes" id="UP000295252"/>
    </source>
</evidence>
<keyword evidence="15" id="KW-1185">Reference proteome</keyword>
<evidence type="ECO:0000256" key="6">
    <source>
        <dbReference type="ARBA" id="ARBA00013202"/>
    </source>
</evidence>
<reference evidence="15" key="1">
    <citation type="journal article" date="2014" name="Science">
        <title>The coffee genome provides insight into the convergent evolution of caffeine biosynthesis.</title>
        <authorList>
            <person name="Denoeud F."/>
            <person name="Carretero-Paulet L."/>
            <person name="Dereeper A."/>
            <person name="Droc G."/>
            <person name="Guyot R."/>
            <person name="Pietrella M."/>
            <person name="Zheng C."/>
            <person name="Alberti A."/>
            <person name="Anthony F."/>
            <person name="Aprea G."/>
            <person name="Aury J.M."/>
            <person name="Bento P."/>
            <person name="Bernard M."/>
            <person name="Bocs S."/>
            <person name="Campa C."/>
            <person name="Cenci A."/>
            <person name="Combes M.C."/>
            <person name="Crouzillat D."/>
            <person name="Da Silva C."/>
            <person name="Daddiego L."/>
            <person name="De Bellis F."/>
            <person name="Dussert S."/>
            <person name="Garsmeur O."/>
            <person name="Gayraud T."/>
            <person name="Guignon V."/>
            <person name="Jahn K."/>
            <person name="Jamilloux V."/>
            <person name="Joet T."/>
            <person name="Labadie K."/>
            <person name="Lan T."/>
            <person name="Leclercq J."/>
            <person name="Lepelley M."/>
            <person name="Leroy T."/>
            <person name="Li L.T."/>
            <person name="Librado P."/>
            <person name="Lopez L."/>
            <person name="Munoz A."/>
            <person name="Noel B."/>
            <person name="Pallavicini A."/>
            <person name="Perrotta G."/>
            <person name="Poncet V."/>
            <person name="Pot D."/>
            <person name="Priyono X."/>
            <person name="Rigoreau M."/>
            <person name="Rouard M."/>
            <person name="Rozas J."/>
            <person name="Tranchant-Dubreuil C."/>
            <person name="VanBuren R."/>
            <person name="Zhang Q."/>
            <person name="Andrade A.C."/>
            <person name="Argout X."/>
            <person name="Bertrand B."/>
            <person name="de Kochko A."/>
            <person name="Graziosi G."/>
            <person name="Henry R.J."/>
            <person name="Jayarama X."/>
            <person name="Ming R."/>
            <person name="Nagai C."/>
            <person name="Rounsley S."/>
            <person name="Sankoff D."/>
            <person name="Giuliano G."/>
            <person name="Albert V.A."/>
            <person name="Wincker P."/>
            <person name="Lashermes P."/>
        </authorList>
    </citation>
    <scope>NUCLEOTIDE SEQUENCE [LARGE SCALE GENOMIC DNA]</scope>
    <source>
        <strain evidence="15">cv. DH200-94</strain>
    </source>
</reference>
<dbReference type="GO" id="GO:0046872">
    <property type="term" value="F:metal ion binding"/>
    <property type="evidence" value="ECO:0007669"/>
    <property type="project" value="UniProtKB-KW"/>
</dbReference>
<dbReference type="GO" id="GO:0000949">
    <property type="term" value="P:aromatic amino acid family catabolic process to alcohol via Ehrlich pathway"/>
    <property type="evidence" value="ECO:0007669"/>
    <property type="project" value="TreeGrafter"/>
</dbReference>
<dbReference type="Gramene" id="CDP16475">
    <property type="protein sequence ID" value="CDP16475"/>
    <property type="gene ID" value="GSCOC_T00018413001"/>
</dbReference>
<proteinExistence type="inferred from homology"/>
<dbReference type="AlphaFoldDB" id="A0A068V6P8"/>
<keyword evidence="9" id="KW-0460">Magnesium</keyword>
<dbReference type="Proteomes" id="UP000295252">
    <property type="component" value="Chromosome VII"/>
</dbReference>
<evidence type="ECO:0000256" key="5">
    <source>
        <dbReference type="ARBA" id="ARBA00011881"/>
    </source>
</evidence>
<dbReference type="InterPro" id="IPR029061">
    <property type="entry name" value="THDP-binding"/>
</dbReference>
<evidence type="ECO:0000256" key="8">
    <source>
        <dbReference type="ARBA" id="ARBA00022793"/>
    </source>
</evidence>
<dbReference type="Pfam" id="PF02776">
    <property type="entry name" value="TPP_enzyme_N"/>
    <property type="match status" value="1"/>
</dbReference>
<comment type="subunit">
    <text evidence="5">Homotetramer.</text>
</comment>
<evidence type="ECO:0000256" key="1">
    <source>
        <dbReference type="ARBA" id="ARBA00001041"/>
    </source>
</evidence>
<dbReference type="InterPro" id="IPR012001">
    <property type="entry name" value="Thiamin_PyroP_enz_TPP-bd_dom"/>
</dbReference>
<comment type="similarity">
    <text evidence="4">Belongs to the TPP enzyme family.</text>
</comment>
<evidence type="ECO:0000256" key="7">
    <source>
        <dbReference type="ARBA" id="ARBA00022723"/>
    </source>
</evidence>
<name>A0A068V6P8_COFCA</name>
<evidence type="ECO:0000256" key="12">
    <source>
        <dbReference type="SAM" id="MobiDB-lite"/>
    </source>
</evidence>
<dbReference type="EC" id="4.1.1.1" evidence="6"/>
<organism evidence="14 15">
    <name type="scientific">Coffea canephora</name>
    <name type="common">Robusta coffee</name>
    <dbReference type="NCBI Taxonomy" id="49390"/>
    <lineage>
        <taxon>Eukaryota</taxon>
        <taxon>Viridiplantae</taxon>
        <taxon>Streptophyta</taxon>
        <taxon>Embryophyta</taxon>
        <taxon>Tracheophyta</taxon>
        <taxon>Spermatophyta</taxon>
        <taxon>Magnoliopsida</taxon>
        <taxon>eudicotyledons</taxon>
        <taxon>Gunneridae</taxon>
        <taxon>Pentapetalae</taxon>
        <taxon>asterids</taxon>
        <taxon>lamiids</taxon>
        <taxon>Gentianales</taxon>
        <taxon>Rubiaceae</taxon>
        <taxon>Ixoroideae</taxon>
        <taxon>Gardenieae complex</taxon>
        <taxon>Bertiereae - Coffeeae clade</taxon>
        <taxon>Coffeeae</taxon>
        <taxon>Coffea</taxon>
    </lineage>
</organism>
<dbReference type="STRING" id="49390.A0A068V6P8"/>
<dbReference type="GO" id="GO:0004737">
    <property type="term" value="F:pyruvate decarboxylase activity"/>
    <property type="evidence" value="ECO:0007669"/>
    <property type="project" value="UniProtKB-EC"/>
</dbReference>
<dbReference type="OrthoDB" id="3970464at2759"/>
<dbReference type="InParanoid" id="A0A068V6P8"/>
<gene>
    <name evidence="14" type="ORF">GSCOC_T00018413001</name>
</gene>
<feature type="domain" description="Thiamine pyrophosphate enzyme N-terminal TPP-binding" evidence="13">
    <location>
        <begin position="41"/>
        <end position="102"/>
    </location>
</feature>
<evidence type="ECO:0000256" key="3">
    <source>
        <dbReference type="ARBA" id="ARBA00001964"/>
    </source>
</evidence>
<evidence type="ECO:0000256" key="2">
    <source>
        <dbReference type="ARBA" id="ARBA00001920"/>
    </source>
</evidence>
<sequence>MLGSEHGTRVSHSTTMSAVSPPMARSPSTNLPISFNSADSTLGRHLACRLVQVGVNDVFSIPGEVNLTLLDHLLAEPGLNLVGCCNELNAGYVGDGYARSHGVGSLQKTRIFLTGLELGAEIYVGKIPIEF</sequence>
<comment type="cofactor">
    <cofactor evidence="2">
        <name>a metal cation</name>
        <dbReference type="ChEBI" id="CHEBI:25213"/>
    </cofactor>
</comment>
<evidence type="ECO:0000259" key="13">
    <source>
        <dbReference type="Pfam" id="PF02776"/>
    </source>
</evidence>
<evidence type="ECO:0000256" key="9">
    <source>
        <dbReference type="ARBA" id="ARBA00022842"/>
    </source>
</evidence>
<dbReference type="GO" id="GO:0005829">
    <property type="term" value="C:cytosol"/>
    <property type="evidence" value="ECO:0007669"/>
    <property type="project" value="TreeGrafter"/>
</dbReference>
<evidence type="ECO:0000256" key="11">
    <source>
        <dbReference type="ARBA" id="ARBA00023239"/>
    </source>
</evidence>
<keyword evidence="11" id="KW-0456">Lyase</keyword>